<protein>
    <submittedName>
        <fullName evidence="1">Uncharacterized protein</fullName>
    </submittedName>
</protein>
<keyword evidence="2" id="KW-1185">Reference proteome</keyword>
<dbReference type="Proteomes" id="UP001176478">
    <property type="component" value="Unassembled WGS sequence"/>
</dbReference>
<reference evidence="1" key="2">
    <citation type="journal article" date="2024" name="Int. J. Antimicrob. Agents">
        <title>Identification of a novel Providencia species showing multi-drug-resistant in three patients with hospital-acquired infection.</title>
        <authorList>
            <person name="Yang W."/>
            <person name="Chen J."/>
            <person name="Yang F."/>
            <person name="Ji P."/>
            <person name="Shen S."/>
            <person name="Yin D."/>
            <person name="Hu F."/>
        </authorList>
    </citation>
    <scope>NUCLEOTIDE SEQUENCE</scope>
    <source>
        <strain evidence="1">CRE-138-0111</strain>
    </source>
</reference>
<proteinExistence type="predicted"/>
<reference evidence="1" key="1">
    <citation type="submission" date="2023-07" db="EMBL/GenBank/DDBJ databases">
        <authorList>
            <person name="Yang W."/>
            <person name="Chen J."/>
            <person name="Ji P."/>
            <person name="Hu F."/>
        </authorList>
    </citation>
    <scope>NUCLEOTIDE SEQUENCE</scope>
    <source>
        <strain evidence="1">CRE-138-0111</strain>
    </source>
</reference>
<evidence type="ECO:0000313" key="2">
    <source>
        <dbReference type="Proteomes" id="UP001176478"/>
    </source>
</evidence>
<comment type="caution">
    <text evidence="1">The sequence shown here is derived from an EMBL/GenBank/DDBJ whole genome shotgun (WGS) entry which is preliminary data.</text>
</comment>
<gene>
    <name evidence="1" type="ORF">Q5E86_18325</name>
</gene>
<evidence type="ECO:0000313" key="1">
    <source>
        <dbReference type="EMBL" id="MDO7858258.1"/>
    </source>
</evidence>
<name>A0ABT9AV65_9GAMM</name>
<dbReference type="EMBL" id="JAUQTG010000012">
    <property type="protein sequence ID" value="MDO7858258.1"/>
    <property type="molecule type" value="Genomic_DNA"/>
</dbReference>
<sequence length="265" mass="30302">MKLFPINFTDEQVRAIHSGQKVQTRQLIKEICLDTFPESLTKRQRALVDKVLPPKFGPTFFCRFGHVGDRLWVRETYGDCGVRLVYRADLEDGSANKVKRWFPAQQMTQFESRITLEITAVRIEPLRDISDADALREGCSIRDTRSGDCLADVFARKWSVIHGVDCWEANPMVWVIDFKVVEDARWAAWLLWLCWKTAGKSMFTCPWGIWARVAAIRLCAALMVAWATRRWKPNPHLVAQKLTVPIAGQSSIPAVRSGQLTSIRL</sequence>
<accession>A0ABT9AV65</accession>
<organism evidence="1 2">
    <name type="scientific">Providencia huashanensis</name>
    <dbReference type="NCBI Taxonomy" id="3037798"/>
    <lineage>
        <taxon>Bacteria</taxon>
        <taxon>Pseudomonadati</taxon>
        <taxon>Pseudomonadota</taxon>
        <taxon>Gammaproteobacteria</taxon>
        <taxon>Enterobacterales</taxon>
        <taxon>Morganellaceae</taxon>
        <taxon>Providencia</taxon>
    </lineage>
</organism>